<name>A0ABQ9VTP5_SAGOE</name>
<protein>
    <submittedName>
        <fullName evidence="1">Uncharacterized protein</fullName>
    </submittedName>
</protein>
<evidence type="ECO:0000313" key="1">
    <source>
        <dbReference type="EMBL" id="KAK2112754.1"/>
    </source>
</evidence>
<reference evidence="1 2" key="1">
    <citation type="submission" date="2023-05" db="EMBL/GenBank/DDBJ databases">
        <title>B98-5 Cell Line De Novo Hybrid Assembly: An Optical Mapping Approach.</title>
        <authorList>
            <person name="Kananen K."/>
            <person name="Auerbach J.A."/>
            <person name="Kautto E."/>
            <person name="Blachly J.S."/>
        </authorList>
    </citation>
    <scope>NUCLEOTIDE SEQUENCE [LARGE SCALE GENOMIC DNA]</scope>
    <source>
        <strain evidence="1">B95-8</strain>
        <tissue evidence="1">Cell line</tissue>
    </source>
</reference>
<dbReference type="PANTHER" id="PTHR21610:SF9">
    <property type="entry name" value="VON WILLEBRAND FACTOR A DOMAIN-CONTAINING PROTEIN 8"/>
    <property type="match status" value="1"/>
</dbReference>
<dbReference type="EMBL" id="JASSZA010000005">
    <property type="protein sequence ID" value="KAK2112754.1"/>
    <property type="molecule type" value="Genomic_DNA"/>
</dbReference>
<sequence>MERTSGRAAVSESLSPYTTWLSTISDTDVLLAEWDKSGVVTVDMGGHIRLWETGLERLQRSLMEWRNMIGQDDRNMQETETADYYKATTSKLEKMSKNTYPIERFLPTSLFPGNANLVVSNKQKVEPALRWRKIREEATKVKRTLTTLETAVTI</sequence>
<gene>
    <name evidence="1" type="ORF">P7K49_012501</name>
</gene>
<evidence type="ECO:0000313" key="2">
    <source>
        <dbReference type="Proteomes" id="UP001266305"/>
    </source>
</evidence>
<keyword evidence="2" id="KW-1185">Reference proteome</keyword>
<comment type="caution">
    <text evidence="1">The sequence shown here is derived from an EMBL/GenBank/DDBJ whole genome shotgun (WGS) entry which is preliminary data.</text>
</comment>
<proteinExistence type="predicted"/>
<dbReference type="Proteomes" id="UP001266305">
    <property type="component" value="Unassembled WGS sequence"/>
</dbReference>
<organism evidence="1 2">
    <name type="scientific">Saguinus oedipus</name>
    <name type="common">Cotton-top tamarin</name>
    <name type="synonym">Oedipomidas oedipus</name>
    <dbReference type="NCBI Taxonomy" id="9490"/>
    <lineage>
        <taxon>Eukaryota</taxon>
        <taxon>Metazoa</taxon>
        <taxon>Chordata</taxon>
        <taxon>Craniata</taxon>
        <taxon>Vertebrata</taxon>
        <taxon>Euteleostomi</taxon>
        <taxon>Mammalia</taxon>
        <taxon>Eutheria</taxon>
        <taxon>Euarchontoglires</taxon>
        <taxon>Primates</taxon>
        <taxon>Haplorrhini</taxon>
        <taxon>Platyrrhini</taxon>
        <taxon>Cebidae</taxon>
        <taxon>Callitrichinae</taxon>
        <taxon>Saguinus</taxon>
    </lineage>
</organism>
<dbReference type="PANTHER" id="PTHR21610">
    <property type="entry name" value="VON WILLEBRAND FACTOR A DOMAIN-CONTAINING PROTEIN 8"/>
    <property type="match status" value="1"/>
</dbReference>
<dbReference type="InterPro" id="IPR039891">
    <property type="entry name" value="VWA8"/>
</dbReference>
<accession>A0ABQ9VTP5</accession>